<dbReference type="Proteomes" id="UP001151760">
    <property type="component" value="Unassembled WGS sequence"/>
</dbReference>
<protein>
    <recommendedName>
        <fullName evidence="2">Transposase (putative) gypsy type domain-containing protein</fullName>
    </recommendedName>
</protein>
<dbReference type="EMBL" id="BQNB010013751">
    <property type="protein sequence ID" value="GJT19853.1"/>
    <property type="molecule type" value="Genomic_DNA"/>
</dbReference>
<dbReference type="InterPro" id="IPR007321">
    <property type="entry name" value="Transposase_28"/>
</dbReference>
<evidence type="ECO:0000313" key="3">
    <source>
        <dbReference type="EMBL" id="GJT19853.1"/>
    </source>
</evidence>
<dbReference type="PANTHER" id="PTHR31099:SF41">
    <property type="entry name" value="TRANSPOSASE (PUTATIVE), GYPSY TYPE-RELATED"/>
    <property type="match status" value="1"/>
</dbReference>
<name>A0ABQ5BZV4_9ASTR</name>
<reference evidence="3" key="2">
    <citation type="submission" date="2022-01" db="EMBL/GenBank/DDBJ databases">
        <authorList>
            <person name="Yamashiro T."/>
            <person name="Shiraishi A."/>
            <person name="Satake H."/>
            <person name="Nakayama K."/>
        </authorList>
    </citation>
    <scope>NUCLEOTIDE SEQUENCE</scope>
</reference>
<reference evidence="3" key="1">
    <citation type="journal article" date="2022" name="Int. J. Mol. Sci.">
        <title>Draft Genome of Tanacetum Coccineum: Genomic Comparison of Closely Related Tanacetum-Family Plants.</title>
        <authorList>
            <person name="Yamashiro T."/>
            <person name="Shiraishi A."/>
            <person name="Nakayama K."/>
            <person name="Satake H."/>
        </authorList>
    </citation>
    <scope>NUCLEOTIDE SEQUENCE</scope>
</reference>
<accession>A0ABQ5BZV4</accession>
<organism evidence="3 4">
    <name type="scientific">Tanacetum coccineum</name>
    <dbReference type="NCBI Taxonomy" id="301880"/>
    <lineage>
        <taxon>Eukaryota</taxon>
        <taxon>Viridiplantae</taxon>
        <taxon>Streptophyta</taxon>
        <taxon>Embryophyta</taxon>
        <taxon>Tracheophyta</taxon>
        <taxon>Spermatophyta</taxon>
        <taxon>Magnoliopsida</taxon>
        <taxon>eudicotyledons</taxon>
        <taxon>Gunneridae</taxon>
        <taxon>Pentapetalae</taxon>
        <taxon>asterids</taxon>
        <taxon>campanulids</taxon>
        <taxon>Asterales</taxon>
        <taxon>Asteraceae</taxon>
        <taxon>Asteroideae</taxon>
        <taxon>Anthemideae</taxon>
        <taxon>Anthemidinae</taxon>
        <taxon>Tanacetum</taxon>
    </lineage>
</organism>
<dbReference type="Pfam" id="PF04195">
    <property type="entry name" value="Transposase_28"/>
    <property type="match status" value="1"/>
</dbReference>
<feature type="domain" description="Transposase (putative) gypsy type" evidence="2">
    <location>
        <begin position="67"/>
        <end position="129"/>
    </location>
</feature>
<evidence type="ECO:0000259" key="2">
    <source>
        <dbReference type="Pfam" id="PF04195"/>
    </source>
</evidence>
<comment type="caution">
    <text evidence="3">The sequence shown here is derived from an EMBL/GenBank/DDBJ whole genome shotgun (WGS) entry which is preliminary data.</text>
</comment>
<evidence type="ECO:0000256" key="1">
    <source>
        <dbReference type="SAM" id="MobiDB-lite"/>
    </source>
</evidence>
<sequence>MAIRGNMTLIRIASMADVLAGAVERPKANSQRNYTASDGYFAKVKLCKSNQTIYDAPDGFVGLYTHSFSLVNLKLLLLKFFCDVLEYLRVHVSMLNPFGCAKLTTFAIMCKAYGGEPTVELFRGFFNLYHGVQWLTFAKGQRKISTIECLELLSKDNRWDKRSFKDKTPPSIHENPLYRCLGSDSFSSFTKMAFGDFMFAKNDEEMSFLPREPSPGFGARSPSALINNEPPFLEAKILDSANLDQLVENNVNSEGSPAREEMLAIGIGSVKRRMKDRKCMTKGSTKPPVKRKLVHAGSSSRSTR</sequence>
<proteinExistence type="predicted"/>
<evidence type="ECO:0000313" key="4">
    <source>
        <dbReference type="Proteomes" id="UP001151760"/>
    </source>
</evidence>
<keyword evidence="4" id="KW-1185">Reference proteome</keyword>
<gene>
    <name evidence="3" type="ORF">Tco_0878559</name>
</gene>
<dbReference type="PANTHER" id="PTHR31099">
    <property type="entry name" value="OS06G0165300 PROTEIN"/>
    <property type="match status" value="1"/>
</dbReference>
<feature type="region of interest" description="Disordered" evidence="1">
    <location>
        <begin position="274"/>
        <end position="304"/>
    </location>
</feature>